<dbReference type="AlphaFoldDB" id="A0A7S4N8W1"/>
<reference evidence="2" key="1">
    <citation type="submission" date="2021-01" db="EMBL/GenBank/DDBJ databases">
        <authorList>
            <person name="Corre E."/>
            <person name="Pelletier E."/>
            <person name="Niang G."/>
            <person name="Scheremetjew M."/>
            <person name="Finn R."/>
            <person name="Kale V."/>
            <person name="Holt S."/>
            <person name="Cochrane G."/>
            <person name="Meng A."/>
            <person name="Brown T."/>
            <person name="Cohen L."/>
        </authorList>
    </citation>
    <scope>NUCLEOTIDE SEQUENCE</scope>
    <source>
        <strain evidence="2">Isolate 1302-5</strain>
    </source>
</reference>
<organism evidence="2">
    <name type="scientific">Odontella aurita</name>
    <dbReference type="NCBI Taxonomy" id="265563"/>
    <lineage>
        <taxon>Eukaryota</taxon>
        <taxon>Sar</taxon>
        <taxon>Stramenopiles</taxon>
        <taxon>Ochrophyta</taxon>
        <taxon>Bacillariophyta</taxon>
        <taxon>Mediophyceae</taxon>
        <taxon>Biddulphiophycidae</taxon>
        <taxon>Eupodiscales</taxon>
        <taxon>Odontellaceae</taxon>
        <taxon>Odontella</taxon>
    </lineage>
</organism>
<feature type="compositionally biased region" description="Basic and acidic residues" evidence="1">
    <location>
        <begin position="58"/>
        <end position="69"/>
    </location>
</feature>
<evidence type="ECO:0000313" key="2">
    <source>
        <dbReference type="EMBL" id="CAE2272356.1"/>
    </source>
</evidence>
<protein>
    <submittedName>
        <fullName evidence="2">Uncharacterized protein</fullName>
    </submittedName>
</protein>
<sequence>MHHRVLWTDWHRPLSDVGPTPGRARNSFSKVLVIFPPPEEVFPVFRVVEECVVAQDGESAHGRGRERCGQPRTPATTTDGERRMYGRKFLKREEDPGRRVRPMLGAVRCVPTPGDI</sequence>
<gene>
    <name evidence="2" type="ORF">OAUR00152_LOCUS32796</name>
</gene>
<proteinExistence type="predicted"/>
<dbReference type="EMBL" id="HBKQ01047550">
    <property type="protein sequence ID" value="CAE2272356.1"/>
    <property type="molecule type" value="Transcribed_RNA"/>
</dbReference>
<feature type="region of interest" description="Disordered" evidence="1">
    <location>
        <begin position="58"/>
        <end position="84"/>
    </location>
</feature>
<accession>A0A7S4N8W1</accession>
<name>A0A7S4N8W1_9STRA</name>
<evidence type="ECO:0000256" key="1">
    <source>
        <dbReference type="SAM" id="MobiDB-lite"/>
    </source>
</evidence>